<dbReference type="PRINTS" id="PR01800">
    <property type="entry name" value="STAPHEXOTOXN"/>
</dbReference>
<dbReference type="InterPro" id="IPR015282">
    <property type="entry name" value="SSL_OB"/>
</dbReference>
<dbReference type="GO" id="GO:0005576">
    <property type="term" value="C:extracellular region"/>
    <property type="evidence" value="ECO:0007669"/>
    <property type="project" value="InterPro"/>
</dbReference>
<dbReference type="InterPro" id="IPR006126">
    <property type="entry name" value="Staph/Strept_toxin_CS"/>
</dbReference>
<evidence type="ECO:0000259" key="3">
    <source>
        <dbReference type="Pfam" id="PF02876"/>
    </source>
</evidence>
<organism evidence="5 6">
    <name type="scientific">Staphylococcus lutrae</name>
    <dbReference type="NCBI Taxonomy" id="155085"/>
    <lineage>
        <taxon>Bacteria</taxon>
        <taxon>Bacillati</taxon>
        <taxon>Bacillota</taxon>
        <taxon>Bacilli</taxon>
        <taxon>Bacillales</taxon>
        <taxon>Staphylococcaceae</taxon>
        <taxon>Staphylococcus</taxon>
    </lineage>
</organism>
<dbReference type="SUPFAM" id="SSF54334">
    <property type="entry name" value="Superantigen toxins, C-terminal domain"/>
    <property type="match status" value="1"/>
</dbReference>
<dbReference type="SUPFAM" id="SSF50203">
    <property type="entry name" value="Bacterial enterotoxins"/>
    <property type="match status" value="1"/>
</dbReference>
<evidence type="ECO:0000256" key="1">
    <source>
        <dbReference type="ARBA" id="ARBA00008401"/>
    </source>
</evidence>
<dbReference type="InterPro" id="IPR008375">
    <property type="entry name" value="Staph_exotoxin"/>
</dbReference>
<dbReference type="InterPro" id="IPR006123">
    <property type="entry name" value="Toxin_b-grasp_Staph/Strep"/>
</dbReference>
<evidence type="ECO:0000313" key="6">
    <source>
        <dbReference type="Proteomes" id="UP000242864"/>
    </source>
</evidence>
<dbReference type="Pfam" id="PF02876">
    <property type="entry name" value="Stap_Strp_tox_C"/>
    <property type="match status" value="1"/>
</dbReference>
<gene>
    <name evidence="5" type="ORF">B5P37_06375</name>
</gene>
<dbReference type="InterPro" id="IPR008992">
    <property type="entry name" value="Enterotoxin"/>
</dbReference>
<dbReference type="Gene3D" id="2.40.50.110">
    <property type="match status" value="1"/>
</dbReference>
<dbReference type="Proteomes" id="UP000242864">
    <property type="component" value="Chromosome"/>
</dbReference>
<evidence type="ECO:0008006" key="7">
    <source>
        <dbReference type="Google" id="ProtNLM"/>
    </source>
</evidence>
<feature type="chain" id="PRO_5042210567" description="Superantigen-like protein" evidence="2">
    <location>
        <begin position="26"/>
        <end position="228"/>
    </location>
</feature>
<evidence type="ECO:0000256" key="2">
    <source>
        <dbReference type="SAM" id="SignalP"/>
    </source>
</evidence>
<dbReference type="AlphaFoldDB" id="A0AAC9WJL8"/>
<keyword evidence="2" id="KW-0732">Signal</keyword>
<feature type="domain" description="Staphylococcal/Streptococcal toxin beta-grasp" evidence="3">
    <location>
        <begin position="135"/>
        <end position="228"/>
    </location>
</feature>
<evidence type="ECO:0000259" key="4">
    <source>
        <dbReference type="Pfam" id="PF09199"/>
    </source>
</evidence>
<dbReference type="PROSITE" id="PS00278">
    <property type="entry name" value="STAPH_STREP_TOXIN_2"/>
    <property type="match status" value="1"/>
</dbReference>
<dbReference type="EMBL" id="CP020773">
    <property type="protein sequence ID" value="ARJ50971.1"/>
    <property type="molecule type" value="Genomic_DNA"/>
</dbReference>
<accession>A0AAC9WJL8</accession>
<dbReference type="InterPro" id="IPR013307">
    <property type="entry name" value="Superantigen_bac"/>
</dbReference>
<name>A0AAC9WJL8_9STAP</name>
<feature type="signal peptide" evidence="2">
    <location>
        <begin position="1"/>
        <end position="25"/>
    </location>
</feature>
<dbReference type="Pfam" id="PF09199">
    <property type="entry name" value="SSL_OB"/>
    <property type="match status" value="1"/>
</dbReference>
<feature type="domain" description="Staphylococcal superantigen-like OB-fold" evidence="4">
    <location>
        <begin position="43"/>
        <end position="122"/>
    </location>
</feature>
<dbReference type="InterPro" id="IPR016091">
    <property type="entry name" value="SuperAg_toxin_C"/>
</dbReference>
<proteinExistence type="inferred from homology"/>
<dbReference type="Gene3D" id="3.10.20.120">
    <property type="match status" value="1"/>
</dbReference>
<dbReference type="PRINTS" id="PR01501">
    <property type="entry name" value="TOXICSSTOXIN"/>
</dbReference>
<protein>
    <recommendedName>
        <fullName evidence="7">Superantigen-like protein</fullName>
    </recommendedName>
</protein>
<evidence type="ECO:0000313" key="5">
    <source>
        <dbReference type="EMBL" id="ARJ50971.1"/>
    </source>
</evidence>
<comment type="similarity">
    <text evidence="1">Belongs to the staphylococcal/streptococcal toxin family.</text>
</comment>
<keyword evidence="6" id="KW-1185">Reference proteome</keyword>
<reference evidence="5 6" key="1">
    <citation type="submission" date="2017-04" db="EMBL/GenBank/DDBJ databases">
        <authorList>
            <person name="Veseli I.A."/>
            <person name="Tang C."/>
            <person name="Pombert J.-F."/>
        </authorList>
    </citation>
    <scope>NUCLEOTIDE SEQUENCE [LARGE SCALE GENOMIC DNA]</scope>
    <source>
        <strain evidence="5 6">ATCC 700373</strain>
    </source>
</reference>
<dbReference type="KEGG" id="slz:B5P37_06375"/>
<sequence>MNLSTFAKASLALSLLTTGVVTTNAQSTHAAQATAGVSQDTNTLKNYYNGPSFEYKNVNLHKDGNKVDFVADLQFTVVDLLGSDKERLKSIKDGDKYDVFVVREGTGRQAENRTIGGITKANNEKYKDQLTQPDIEIKRTTDELTTVQTVNDLKIYKEEISLKELDFKLRKQLIEKHELYKKDPQENKIKVIMNDGSYYTFELNKKLQDHRMGDVIESKNIKKIEVDL</sequence>
<dbReference type="RefSeq" id="WP_085237445.1">
    <property type="nucleotide sequence ID" value="NZ_CP020773.1"/>
</dbReference>
<dbReference type="PRINTS" id="PR01898">
    <property type="entry name" value="SAGSUPRFAMLY"/>
</dbReference>